<feature type="compositionally biased region" description="Polar residues" evidence="3">
    <location>
        <begin position="156"/>
        <end position="172"/>
    </location>
</feature>
<dbReference type="InterPro" id="IPR050468">
    <property type="entry name" value="Cuticle_Struct_Prot"/>
</dbReference>
<dbReference type="PROSITE" id="PS00233">
    <property type="entry name" value="CHIT_BIND_RR_1"/>
    <property type="match status" value="1"/>
</dbReference>
<reference evidence="5" key="1">
    <citation type="journal article" date="2024" name="Gigascience">
        <title>Chromosome-level genome of the poultry shaft louse Menopon gallinae provides insight into the host-switching and adaptive evolution of parasitic lice.</title>
        <authorList>
            <person name="Xu Y."/>
            <person name="Ma L."/>
            <person name="Liu S."/>
            <person name="Liang Y."/>
            <person name="Liu Q."/>
            <person name="He Z."/>
            <person name="Tian L."/>
            <person name="Duan Y."/>
            <person name="Cai W."/>
            <person name="Li H."/>
            <person name="Song F."/>
        </authorList>
    </citation>
    <scope>NUCLEOTIDE SEQUENCE</scope>
    <source>
        <strain evidence="5">Cailab_2023a</strain>
    </source>
</reference>
<dbReference type="GO" id="GO:0008010">
    <property type="term" value="F:structural constituent of chitin-based larval cuticle"/>
    <property type="evidence" value="ECO:0007669"/>
    <property type="project" value="TreeGrafter"/>
</dbReference>
<proteinExistence type="predicted"/>
<accession>A0AAW2HA30</accession>
<sequence length="172" mass="18526">MKTIVLVLSLAATSLGAILSAPRQAYFAGQRPPSPSSFRPKSYSAPKVSSYSASPSQQVPIKRYENVVNHDGSYKWSYESGNGIVAEEQGQLKNAGNPQTEAQSAQGGFSYTSPEGVPIRITYVADENGFRAVGDHLPTPPPIPPEILRSLELIRSQPQQQSSFGGKSNRYG</sequence>
<feature type="region of interest" description="Disordered" evidence="3">
    <location>
        <begin position="153"/>
        <end position="172"/>
    </location>
</feature>
<evidence type="ECO:0000313" key="5">
    <source>
        <dbReference type="EMBL" id="KAL0266563.1"/>
    </source>
</evidence>
<dbReference type="Pfam" id="PF00379">
    <property type="entry name" value="Chitin_bind_4"/>
    <property type="match status" value="1"/>
</dbReference>
<dbReference type="EMBL" id="JARGDH010000005">
    <property type="protein sequence ID" value="KAL0266563.1"/>
    <property type="molecule type" value="Genomic_DNA"/>
</dbReference>
<feature type="signal peptide" evidence="4">
    <location>
        <begin position="1"/>
        <end position="16"/>
    </location>
</feature>
<dbReference type="InterPro" id="IPR000618">
    <property type="entry name" value="Insect_cuticle"/>
</dbReference>
<organism evidence="5">
    <name type="scientific">Menopon gallinae</name>
    <name type="common">poultry shaft louse</name>
    <dbReference type="NCBI Taxonomy" id="328185"/>
    <lineage>
        <taxon>Eukaryota</taxon>
        <taxon>Metazoa</taxon>
        <taxon>Ecdysozoa</taxon>
        <taxon>Arthropoda</taxon>
        <taxon>Hexapoda</taxon>
        <taxon>Insecta</taxon>
        <taxon>Pterygota</taxon>
        <taxon>Neoptera</taxon>
        <taxon>Paraneoptera</taxon>
        <taxon>Psocodea</taxon>
        <taxon>Troctomorpha</taxon>
        <taxon>Phthiraptera</taxon>
        <taxon>Amblycera</taxon>
        <taxon>Menoponidae</taxon>
        <taxon>Menopon</taxon>
    </lineage>
</organism>
<dbReference type="InterPro" id="IPR031311">
    <property type="entry name" value="CHIT_BIND_RR_consensus"/>
</dbReference>
<dbReference type="AlphaFoldDB" id="A0AAW2HA30"/>
<feature type="chain" id="PRO_5043935001" evidence="4">
    <location>
        <begin position="17"/>
        <end position="172"/>
    </location>
</feature>
<dbReference type="GO" id="GO:0062129">
    <property type="term" value="C:chitin-based extracellular matrix"/>
    <property type="evidence" value="ECO:0007669"/>
    <property type="project" value="TreeGrafter"/>
</dbReference>
<name>A0AAW2HA30_9NEOP</name>
<evidence type="ECO:0000256" key="4">
    <source>
        <dbReference type="SAM" id="SignalP"/>
    </source>
</evidence>
<protein>
    <submittedName>
        <fullName evidence="5">Uncharacterized protein</fullName>
    </submittedName>
</protein>
<comment type="caution">
    <text evidence="5">The sequence shown here is derived from an EMBL/GenBank/DDBJ whole genome shotgun (WGS) entry which is preliminary data.</text>
</comment>
<dbReference type="PANTHER" id="PTHR10380:SF238">
    <property type="entry name" value="CUTICULAR PROTEIN 65EA-RELATED"/>
    <property type="match status" value="1"/>
</dbReference>
<gene>
    <name evidence="5" type="ORF">PYX00_009075</name>
</gene>
<feature type="region of interest" description="Disordered" evidence="3">
    <location>
        <begin position="29"/>
        <end position="55"/>
    </location>
</feature>
<dbReference type="PANTHER" id="PTHR10380">
    <property type="entry name" value="CUTICLE PROTEIN"/>
    <property type="match status" value="1"/>
</dbReference>
<dbReference type="PRINTS" id="PR00947">
    <property type="entry name" value="CUTICLE"/>
</dbReference>
<keyword evidence="4" id="KW-0732">Signal</keyword>
<evidence type="ECO:0000256" key="3">
    <source>
        <dbReference type="SAM" id="MobiDB-lite"/>
    </source>
</evidence>
<evidence type="ECO:0000256" key="1">
    <source>
        <dbReference type="ARBA" id="ARBA00022460"/>
    </source>
</evidence>
<evidence type="ECO:0000256" key="2">
    <source>
        <dbReference type="PROSITE-ProRule" id="PRU00497"/>
    </source>
</evidence>
<dbReference type="PROSITE" id="PS51155">
    <property type="entry name" value="CHIT_BIND_RR_2"/>
    <property type="match status" value="1"/>
</dbReference>
<keyword evidence="1 2" id="KW-0193">Cuticle</keyword>